<dbReference type="Pfam" id="PF02518">
    <property type="entry name" value="HATPase_c"/>
    <property type="match status" value="1"/>
</dbReference>
<dbReference type="PANTHER" id="PTHR43065:SF46">
    <property type="entry name" value="C4-DICARBOXYLATE TRANSPORT SENSOR PROTEIN DCTB"/>
    <property type="match status" value="1"/>
</dbReference>
<keyword evidence="3" id="KW-0547">Nucleotide-binding</keyword>
<dbReference type="EMBL" id="VSSQ01002173">
    <property type="protein sequence ID" value="MPM13788.1"/>
    <property type="molecule type" value="Genomic_DNA"/>
</dbReference>
<evidence type="ECO:0000256" key="2">
    <source>
        <dbReference type="ARBA" id="ARBA00022679"/>
    </source>
</evidence>
<dbReference type="Gene3D" id="3.30.565.10">
    <property type="entry name" value="Histidine kinase-like ATPase, C-terminal domain"/>
    <property type="match status" value="1"/>
</dbReference>
<evidence type="ECO:0000259" key="7">
    <source>
        <dbReference type="PROSITE" id="PS50109"/>
    </source>
</evidence>
<feature type="domain" description="Histidine kinase" evidence="7">
    <location>
        <begin position="330"/>
        <end position="542"/>
    </location>
</feature>
<evidence type="ECO:0000259" key="8">
    <source>
        <dbReference type="PROSITE" id="PS50112"/>
    </source>
</evidence>
<proteinExistence type="predicted"/>
<organism evidence="9">
    <name type="scientific">bioreactor metagenome</name>
    <dbReference type="NCBI Taxonomy" id="1076179"/>
    <lineage>
        <taxon>unclassified sequences</taxon>
        <taxon>metagenomes</taxon>
        <taxon>ecological metagenomes</taxon>
    </lineage>
</organism>
<dbReference type="InterPro" id="IPR000014">
    <property type="entry name" value="PAS"/>
</dbReference>
<dbReference type="SUPFAM" id="SSF55785">
    <property type="entry name" value="PYP-like sensor domain (PAS domain)"/>
    <property type="match status" value="1"/>
</dbReference>
<evidence type="ECO:0000256" key="6">
    <source>
        <dbReference type="ARBA" id="ARBA00023012"/>
    </source>
</evidence>
<dbReference type="InterPro" id="IPR036890">
    <property type="entry name" value="HATPase_C_sf"/>
</dbReference>
<name>A0A644XDE2_9ZZZZ</name>
<keyword evidence="4 9" id="KW-0418">Kinase</keyword>
<dbReference type="InterPro" id="IPR003594">
    <property type="entry name" value="HATPase_dom"/>
</dbReference>
<keyword evidence="1" id="KW-0597">Phosphoprotein</keyword>
<dbReference type="EC" id="2.7.-.-" evidence="9"/>
<dbReference type="PROSITE" id="PS50112">
    <property type="entry name" value="PAS"/>
    <property type="match status" value="1"/>
</dbReference>
<evidence type="ECO:0000256" key="5">
    <source>
        <dbReference type="ARBA" id="ARBA00022840"/>
    </source>
</evidence>
<dbReference type="SMART" id="SM00388">
    <property type="entry name" value="HisKA"/>
    <property type="match status" value="1"/>
</dbReference>
<dbReference type="InterPro" id="IPR029016">
    <property type="entry name" value="GAF-like_dom_sf"/>
</dbReference>
<dbReference type="SUPFAM" id="SSF55874">
    <property type="entry name" value="ATPase domain of HSP90 chaperone/DNA topoisomerase II/histidine kinase"/>
    <property type="match status" value="1"/>
</dbReference>
<dbReference type="GO" id="GO:0000155">
    <property type="term" value="F:phosphorelay sensor kinase activity"/>
    <property type="evidence" value="ECO:0007669"/>
    <property type="project" value="InterPro"/>
</dbReference>
<keyword evidence="2 9" id="KW-0808">Transferase</keyword>
<feature type="domain" description="PAS" evidence="8">
    <location>
        <begin position="192"/>
        <end position="249"/>
    </location>
</feature>
<dbReference type="Gene3D" id="3.30.450.40">
    <property type="match status" value="1"/>
</dbReference>
<dbReference type="InterPro" id="IPR003661">
    <property type="entry name" value="HisK_dim/P_dom"/>
</dbReference>
<dbReference type="Gene3D" id="3.30.450.20">
    <property type="entry name" value="PAS domain"/>
    <property type="match status" value="1"/>
</dbReference>
<dbReference type="SMART" id="SM00387">
    <property type="entry name" value="HATPase_c"/>
    <property type="match status" value="1"/>
</dbReference>
<evidence type="ECO:0000313" key="9">
    <source>
        <dbReference type="EMBL" id="MPM13788.1"/>
    </source>
</evidence>
<dbReference type="PANTHER" id="PTHR43065">
    <property type="entry name" value="SENSOR HISTIDINE KINASE"/>
    <property type="match status" value="1"/>
</dbReference>
<keyword evidence="5" id="KW-0067">ATP-binding</keyword>
<dbReference type="CDD" id="cd00082">
    <property type="entry name" value="HisKA"/>
    <property type="match status" value="1"/>
</dbReference>
<dbReference type="PROSITE" id="PS50109">
    <property type="entry name" value="HIS_KIN"/>
    <property type="match status" value="1"/>
</dbReference>
<dbReference type="PRINTS" id="PR00344">
    <property type="entry name" value="BCTRLSENSOR"/>
</dbReference>
<dbReference type="InterPro" id="IPR004358">
    <property type="entry name" value="Sig_transdc_His_kin-like_C"/>
</dbReference>
<dbReference type="SUPFAM" id="SSF55781">
    <property type="entry name" value="GAF domain-like"/>
    <property type="match status" value="1"/>
</dbReference>
<dbReference type="InterPro" id="IPR036097">
    <property type="entry name" value="HisK_dim/P_sf"/>
</dbReference>
<dbReference type="NCBIfam" id="TIGR00229">
    <property type="entry name" value="sensory_box"/>
    <property type="match status" value="1"/>
</dbReference>
<reference evidence="9" key="1">
    <citation type="submission" date="2019-08" db="EMBL/GenBank/DDBJ databases">
        <authorList>
            <person name="Kucharzyk K."/>
            <person name="Murdoch R.W."/>
            <person name="Higgins S."/>
            <person name="Loffler F."/>
        </authorList>
    </citation>
    <scope>NUCLEOTIDE SEQUENCE</scope>
</reference>
<dbReference type="Pfam" id="PF08448">
    <property type="entry name" value="PAS_4"/>
    <property type="match status" value="1"/>
</dbReference>
<comment type="caution">
    <text evidence="9">The sequence shown here is derived from an EMBL/GenBank/DDBJ whole genome shotgun (WGS) entry which is preliminary data.</text>
</comment>
<protein>
    <submittedName>
        <fullName evidence="9">Adaptive-response sensory-kinase SasA</fullName>
        <ecNumber evidence="9">2.7.-.-</ecNumber>
    </submittedName>
</protein>
<dbReference type="CDD" id="cd00130">
    <property type="entry name" value="PAS"/>
    <property type="match status" value="1"/>
</dbReference>
<dbReference type="GO" id="GO:0005524">
    <property type="term" value="F:ATP binding"/>
    <property type="evidence" value="ECO:0007669"/>
    <property type="project" value="UniProtKB-KW"/>
</dbReference>
<dbReference type="InterPro" id="IPR005467">
    <property type="entry name" value="His_kinase_dom"/>
</dbReference>
<dbReference type="Pfam" id="PF00512">
    <property type="entry name" value="HisKA"/>
    <property type="match status" value="1"/>
</dbReference>
<dbReference type="InterPro" id="IPR035965">
    <property type="entry name" value="PAS-like_dom_sf"/>
</dbReference>
<gene>
    <name evidence="9" type="primary">sasA_165</name>
    <name evidence="9" type="ORF">SDC9_60147</name>
</gene>
<evidence type="ECO:0000256" key="3">
    <source>
        <dbReference type="ARBA" id="ARBA00022741"/>
    </source>
</evidence>
<dbReference type="Gene3D" id="1.10.287.130">
    <property type="match status" value="1"/>
</dbReference>
<keyword evidence="6" id="KW-0902">Two-component regulatory system</keyword>
<sequence>MLNLDVKNLNSNGLVSAVQLLAKINDPRIDLNEGEDRFLAGLEPIFKNQFAILVLTDPQGGPLADRKVMTSKSAVPDTDQVNFTSGLLFQSYQDLKLVFQQGNPKGVNPAVDAPEEVQVTSIACAPLVYHSNLFGILAIGNFPADSFTNEAQVVFAHLLDSLAARIHSAKLIEELQASNSELLATQQQLLHSRNTLRTLFDNIPDSFYIVDENFYLVAINQSRAERSGVTPQQVVGQHCYEGLYQYNSPCPGCLVAKTLKNKASTVRKLHLLQKDNSNLEWEIHTYPVQAAENGPRQVVLLEQNITEKQRMEAELIQSEKLAAVGQLAAGVAHEINNPLTSILANAQMLIEDLPEDREDLQQSARLIEAAGLKATQVVKNLLGSVRKEDFDFEPVDLNDSIQSALMLLSHEFLSRQISVQFQRESDMPQIVASDNYLQSAWINLIMNSIEAIEGESGEIRIASNFDGSNFLVKISDNGKGIPGEYLNQIFEPFFTTKKKNDKGTGLGLSLVRRVVQSHNGQIQVESEEGRGTTFTIILPKEPKGK</sequence>
<accession>A0A644XDE2</accession>
<dbReference type="SUPFAM" id="SSF47384">
    <property type="entry name" value="Homodimeric domain of signal transducing histidine kinase"/>
    <property type="match status" value="1"/>
</dbReference>
<dbReference type="AlphaFoldDB" id="A0A644XDE2"/>
<evidence type="ECO:0000256" key="4">
    <source>
        <dbReference type="ARBA" id="ARBA00022777"/>
    </source>
</evidence>
<dbReference type="InterPro" id="IPR013656">
    <property type="entry name" value="PAS_4"/>
</dbReference>
<evidence type="ECO:0000256" key="1">
    <source>
        <dbReference type="ARBA" id="ARBA00022553"/>
    </source>
</evidence>